<reference evidence="4 5" key="1">
    <citation type="submission" date="2013-03" db="EMBL/GenBank/DDBJ databases">
        <title>The Genome Sequence of Capronia coronata CBS 617.96.</title>
        <authorList>
            <consortium name="The Broad Institute Genomics Platform"/>
            <person name="Cuomo C."/>
            <person name="de Hoog S."/>
            <person name="Gorbushina A."/>
            <person name="Walker B."/>
            <person name="Young S.K."/>
            <person name="Zeng Q."/>
            <person name="Gargeya S."/>
            <person name="Fitzgerald M."/>
            <person name="Haas B."/>
            <person name="Abouelleil A."/>
            <person name="Allen A.W."/>
            <person name="Alvarado L."/>
            <person name="Arachchi H.M."/>
            <person name="Berlin A.M."/>
            <person name="Chapman S.B."/>
            <person name="Gainer-Dewar J."/>
            <person name="Goldberg J."/>
            <person name="Griggs A."/>
            <person name="Gujja S."/>
            <person name="Hansen M."/>
            <person name="Howarth C."/>
            <person name="Imamovic A."/>
            <person name="Ireland A."/>
            <person name="Larimer J."/>
            <person name="McCowan C."/>
            <person name="Murphy C."/>
            <person name="Pearson M."/>
            <person name="Poon T.W."/>
            <person name="Priest M."/>
            <person name="Roberts A."/>
            <person name="Saif S."/>
            <person name="Shea T."/>
            <person name="Sisk P."/>
            <person name="Sykes S."/>
            <person name="Wortman J."/>
            <person name="Nusbaum C."/>
            <person name="Birren B."/>
        </authorList>
    </citation>
    <scope>NUCLEOTIDE SEQUENCE [LARGE SCALE GENOMIC DNA]</scope>
    <source>
        <strain evidence="4 5">CBS 617.96</strain>
    </source>
</reference>
<dbReference type="EMBL" id="AMWN01000001">
    <property type="protein sequence ID" value="EXJ95693.1"/>
    <property type="molecule type" value="Genomic_DNA"/>
</dbReference>
<protein>
    <recommendedName>
        <fullName evidence="3">NmrA-like domain-containing protein</fullName>
    </recommendedName>
</protein>
<dbReference type="Gene3D" id="3.90.25.10">
    <property type="entry name" value="UDP-galactose 4-epimerase, domain 1"/>
    <property type="match status" value="1"/>
</dbReference>
<dbReference type="PANTHER" id="PTHR42748:SF7">
    <property type="entry name" value="NMRA LIKE REDOX SENSOR 1-RELATED"/>
    <property type="match status" value="1"/>
</dbReference>
<keyword evidence="2" id="KW-0521">NADP</keyword>
<evidence type="ECO:0000256" key="2">
    <source>
        <dbReference type="ARBA" id="ARBA00022857"/>
    </source>
</evidence>
<proteinExistence type="inferred from homology"/>
<sequence length="321" mass="35789">MSRAILITGATGKQGGAVVNALVAAKADFQILALTRDTQSPSAQRLAQKSPKIKLVTGNLDLPDEIFSNAKEATSAPVWGVFSVQIAIGGKAKLTEEEQGKALIDAALANNVEHFVYSSVDRGDSQVSNTNPTNIPHFISKHNIEQHLFKTTRERQHQAGQQQQQQQNNKHTLMRYTVLRPVAFLDNLIPGFFGKVFSTSYQIALREKPLQLIAASDIGVVGAQAFLRPDEFSGKSISLAGDELTFQQFREIFEERTGQTLPTTYGFVARMIMWMSKEFGSMFQWFYDEGFGADIEECRKINPGMKDFATWLDKESQFETR</sequence>
<dbReference type="InterPro" id="IPR036291">
    <property type="entry name" value="NAD(P)-bd_dom_sf"/>
</dbReference>
<dbReference type="Proteomes" id="UP000019484">
    <property type="component" value="Unassembled WGS sequence"/>
</dbReference>
<comment type="caution">
    <text evidence="4">The sequence shown here is derived from an EMBL/GenBank/DDBJ whole genome shotgun (WGS) entry which is preliminary data.</text>
</comment>
<dbReference type="HOGENOM" id="CLU_007383_8_4_1"/>
<comment type="similarity">
    <text evidence="1">Belongs to the NmrA-type oxidoreductase family.</text>
</comment>
<dbReference type="InterPro" id="IPR051164">
    <property type="entry name" value="NmrA-like_oxidored"/>
</dbReference>
<dbReference type="PANTHER" id="PTHR42748">
    <property type="entry name" value="NITROGEN METABOLITE REPRESSION PROTEIN NMRA FAMILY MEMBER"/>
    <property type="match status" value="1"/>
</dbReference>
<dbReference type="AlphaFoldDB" id="W9YT18"/>
<evidence type="ECO:0000313" key="5">
    <source>
        <dbReference type="Proteomes" id="UP000019484"/>
    </source>
</evidence>
<dbReference type="STRING" id="1182541.W9YT18"/>
<dbReference type="InterPro" id="IPR008030">
    <property type="entry name" value="NmrA-like"/>
</dbReference>
<gene>
    <name evidence="4" type="ORF">A1O1_00816</name>
</gene>
<dbReference type="GO" id="GO:0005634">
    <property type="term" value="C:nucleus"/>
    <property type="evidence" value="ECO:0007669"/>
    <property type="project" value="TreeGrafter"/>
</dbReference>
<accession>W9YT18</accession>
<organism evidence="4 5">
    <name type="scientific">Capronia coronata CBS 617.96</name>
    <dbReference type="NCBI Taxonomy" id="1182541"/>
    <lineage>
        <taxon>Eukaryota</taxon>
        <taxon>Fungi</taxon>
        <taxon>Dikarya</taxon>
        <taxon>Ascomycota</taxon>
        <taxon>Pezizomycotina</taxon>
        <taxon>Eurotiomycetes</taxon>
        <taxon>Chaetothyriomycetidae</taxon>
        <taxon>Chaetothyriales</taxon>
        <taxon>Herpotrichiellaceae</taxon>
        <taxon>Capronia</taxon>
    </lineage>
</organism>
<feature type="domain" description="NmrA-like" evidence="3">
    <location>
        <begin position="205"/>
        <end position="301"/>
    </location>
</feature>
<dbReference type="RefSeq" id="XP_007719922.1">
    <property type="nucleotide sequence ID" value="XM_007721732.1"/>
</dbReference>
<dbReference type="OrthoDB" id="9997102at2759"/>
<evidence type="ECO:0000313" key="4">
    <source>
        <dbReference type="EMBL" id="EXJ95693.1"/>
    </source>
</evidence>
<dbReference type="Pfam" id="PF05368">
    <property type="entry name" value="NmrA"/>
    <property type="match status" value="2"/>
</dbReference>
<name>W9YT18_9EURO</name>
<feature type="domain" description="NmrA-like" evidence="3">
    <location>
        <begin position="2"/>
        <end position="148"/>
    </location>
</feature>
<dbReference type="GeneID" id="19155721"/>
<evidence type="ECO:0000256" key="1">
    <source>
        <dbReference type="ARBA" id="ARBA00006328"/>
    </source>
</evidence>
<keyword evidence="5" id="KW-1185">Reference proteome</keyword>
<dbReference type="eggNOG" id="ENOG502RXC9">
    <property type="taxonomic scope" value="Eukaryota"/>
</dbReference>
<dbReference type="Gene3D" id="3.40.50.720">
    <property type="entry name" value="NAD(P)-binding Rossmann-like Domain"/>
    <property type="match status" value="1"/>
</dbReference>
<dbReference type="SUPFAM" id="SSF51735">
    <property type="entry name" value="NAD(P)-binding Rossmann-fold domains"/>
    <property type="match status" value="1"/>
</dbReference>
<evidence type="ECO:0000259" key="3">
    <source>
        <dbReference type="Pfam" id="PF05368"/>
    </source>
</evidence>